<name>A0AAD9HB18_9PEZI</name>
<proteinExistence type="predicted"/>
<dbReference type="Proteomes" id="UP001232148">
    <property type="component" value="Unassembled WGS sequence"/>
</dbReference>
<feature type="region of interest" description="Disordered" evidence="1">
    <location>
        <begin position="17"/>
        <end position="61"/>
    </location>
</feature>
<protein>
    <submittedName>
        <fullName evidence="2">Uncharacterized protein</fullName>
    </submittedName>
</protein>
<reference evidence="2" key="1">
    <citation type="submission" date="2021-06" db="EMBL/GenBank/DDBJ databases">
        <title>Comparative genomics, transcriptomics and evolutionary studies reveal genomic signatures of adaptation to plant cell wall in hemibiotrophic fungi.</title>
        <authorList>
            <consortium name="DOE Joint Genome Institute"/>
            <person name="Baroncelli R."/>
            <person name="Diaz J.F."/>
            <person name="Benocci T."/>
            <person name="Peng M."/>
            <person name="Battaglia E."/>
            <person name="Haridas S."/>
            <person name="Andreopoulos W."/>
            <person name="Labutti K."/>
            <person name="Pangilinan J."/>
            <person name="Floch G.L."/>
            <person name="Makela M.R."/>
            <person name="Henrissat B."/>
            <person name="Grigoriev I.V."/>
            <person name="Crouch J.A."/>
            <person name="De Vries R.P."/>
            <person name="Sukno S.A."/>
            <person name="Thon M.R."/>
        </authorList>
    </citation>
    <scope>NUCLEOTIDE SEQUENCE</scope>
    <source>
        <strain evidence="2">MAFF235873</strain>
    </source>
</reference>
<dbReference type="AlphaFoldDB" id="A0AAD9HB18"/>
<comment type="caution">
    <text evidence="2">The sequence shown here is derived from an EMBL/GenBank/DDBJ whole genome shotgun (WGS) entry which is preliminary data.</text>
</comment>
<evidence type="ECO:0000313" key="2">
    <source>
        <dbReference type="EMBL" id="KAK2025568.1"/>
    </source>
</evidence>
<feature type="compositionally biased region" description="Basic residues" evidence="1">
    <location>
        <begin position="46"/>
        <end position="61"/>
    </location>
</feature>
<sequence>MGFSLLHPYPWEPVEGKDWPAGKAHARRTSRRPLTGRTSLGVAAGGRRKRKRRGNKKRRSGVRRLPGTLDVGIALLRGVLHVLLNLSTCSYRPSMTAFCNVPSGSTILTRHVTVHVGRKELWFGTINVASHCGFQIICLSLPLSLLPCIHGVLVSSFATFPWTPYAFAEVIRR</sequence>
<keyword evidence="3" id="KW-1185">Reference proteome</keyword>
<evidence type="ECO:0000256" key="1">
    <source>
        <dbReference type="SAM" id="MobiDB-lite"/>
    </source>
</evidence>
<evidence type="ECO:0000313" key="3">
    <source>
        <dbReference type="Proteomes" id="UP001232148"/>
    </source>
</evidence>
<accession>A0AAD9HB18</accession>
<dbReference type="EMBL" id="MU842934">
    <property type="protein sequence ID" value="KAK2025568.1"/>
    <property type="molecule type" value="Genomic_DNA"/>
</dbReference>
<gene>
    <name evidence="2" type="ORF">LX32DRAFT_52282</name>
</gene>
<organism evidence="2 3">
    <name type="scientific">Colletotrichum zoysiae</name>
    <dbReference type="NCBI Taxonomy" id="1216348"/>
    <lineage>
        <taxon>Eukaryota</taxon>
        <taxon>Fungi</taxon>
        <taxon>Dikarya</taxon>
        <taxon>Ascomycota</taxon>
        <taxon>Pezizomycotina</taxon>
        <taxon>Sordariomycetes</taxon>
        <taxon>Hypocreomycetidae</taxon>
        <taxon>Glomerellales</taxon>
        <taxon>Glomerellaceae</taxon>
        <taxon>Colletotrichum</taxon>
        <taxon>Colletotrichum graminicola species complex</taxon>
    </lineage>
</organism>